<sequence>MAIFSFKGPNIITPDILKGALFTQGTVSSIPIGGSISLEGFLPLILLLVMIITMVVVTVVDVAAIVVESSSVVKLSFMVIGFLYRIVF</sequence>
<keyword evidence="1" id="KW-0472">Membrane</keyword>
<dbReference type="EMBL" id="BKCJ010009141">
    <property type="protein sequence ID" value="GEU85602.1"/>
    <property type="molecule type" value="Genomic_DNA"/>
</dbReference>
<keyword evidence="1" id="KW-0812">Transmembrane</keyword>
<proteinExistence type="predicted"/>
<name>A0A6L2NKG8_TANCI</name>
<comment type="caution">
    <text evidence="2">The sequence shown here is derived from an EMBL/GenBank/DDBJ whole genome shotgun (WGS) entry which is preliminary data.</text>
</comment>
<accession>A0A6L2NKG8</accession>
<gene>
    <name evidence="2" type="ORF">Tci_057580</name>
</gene>
<dbReference type="AlphaFoldDB" id="A0A6L2NKG8"/>
<keyword evidence="1" id="KW-1133">Transmembrane helix</keyword>
<reference evidence="2" key="1">
    <citation type="journal article" date="2019" name="Sci. Rep.">
        <title>Draft genome of Tanacetum cinerariifolium, the natural source of mosquito coil.</title>
        <authorList>
            <person name="Yamashiro T."/>
            <person name="Shiraishi A."/>
            <person name="Satake H."/>
            <person name="Nakayama K."/>
        </authorList>
    </citation>
    <scope>NUCLEOTIDE SEQUENCE</scope>
</reference>
<feature type="transmembrane region" description="Helical" evidence="1">
    <location>
        <begin position="41"/>
        <end position="65"/>
    </location>
</feature>
<feature type="transmembrane region" description="Helical" evidence="1">
    <location>
        <begin position="71"/>
        <end position="87"/>
    </location>
</feature>
<evidence type="ECO:0000313" key="2">
    <source>
        <dbReference type="EMBL" id="GEU85602.1"/>
    </source>
</evidence>
<organism evidence="2">
    <name type="scientific">Tanacetum cinerariifolium</name>
    <name type="common">Dalmatian daisy</name>
    <name type="synonym">Chrysanthemum cinerariifolium</name>
    <dbReference type="NCBI Taxonomy" id="118510"/>
    <lineage>
        <taxon>Eukaryota</taxon>
        <taxon>Viridiplantae</taxon>
        <taxon>Streptophyta</taxon>
        <taxon>Embryophyta</taxon>
        <taxon>Tracheophyta</taxon>
        <taxon>Spermatophyta</taxon>
        <taxon>Magnoliopsida</taxon>
        <taxon>eudicotyledons</taxon>
        <taxon>Gunneridae</taxon>
        <taxon>Pentapetalae</taxon>
        <taxon>asterids</taxon>
        <taxon>campanulids</taxon>
        <taxon>Asterales</taxon>
        <taxon>Asteraceae</taxon>
        <taxon>Asteroideae</taxon>
        <taxon>Anthemideae</taxon>
        <taxon>Anthemidinae</taxon>
        <taxon>Tanacetum</taxon>
    </lineage>
</organism>
<protein>
    <submittedName>
        <fullName evidence="2">Uncharacterized protein</fullName>
    </submittedName>
</protein>
<evidence type="ECO:0000256" key="1">
    <source>
        <dbReference type="SAM" id="Phobius"/>
    </source>
</evidence>